<gene>
    <name evidence="2" type="primary">LOC109128704</name>
</gene>
<protein>
    <submittedName>
        <fullName evidence="2">Uncharacterized protein LOC109128704</fullName>
    </submittedName>
</protein>
<dbReference type="PANTHER" id="PTHR11439:SF486">
    <property type="entry name" value="RLK (RECEPTOR-LIKE KINASE) PROTEIN, PUTATIVE-RELATED"/>
    <property type="match status" value="1"/>
</dbReference>
<organism evidence="1 2">
    <name type="scientific">Camelina sativa</name>
    <name type="common">False flax</name>
    <name type="synonym">Myagrum sativum</name>
    <dbReference type="NCBI Taxonomy" id="90675"/>
    <lineage>
        <taxon>Eukaryota</taxon>
        <taxon>Viridiplantae</taxon>
        <taxon>Streptophyta</taxon>
        <taxon>Embryophyta</taxon>
        <taxon>Tracheophyta</taxon>
        <taxon>Spermatophyta</taxon>
        <taxon>Magnoliopsida</taxon>
        <taxon>eudicotyledons</taxon>
        <taxon>Gunneridae</taxon>
        <taxon>Pentapetalae</taxon>
        <taxon>rosids</taxon>
        <taxon>malvids</taxon>
        <taxon>Brassicales</taxon>
        <taxon>Brassicaceae</taxon>
        <taxon>Camelineae</taxon>
        <taxon>Camelina</taxon>
    </lineage>
</organism>
<dbReference type="GeneID" id="109128704"/>
<proteinExistence type="predicted"/>
<dbReference type="PANTHER" id="PTHR11439">
    <property type="entry name" value="GAG-POL-RELATED RETROTRANSPOSON"/>
    <property type="match status" value="1"/>
</dbReference>
<dbReference type="Proteomes" id="UP000694864">
    <property type="component" value="Chromosome 14"/>
</dbReference>
<reference evidence="2" key="2">
    <citation type="submission" date="2025-08" db="UniProtKB">
        <authorList>
            <consortium name="RefSeq"/>
        </authorList>
    </citation>
    <scope>IDENTIFICATION</scope>
    <source>
        <tissue evidence="2">Leaf</tissue>
    </source>
</reference>
<dbReference type="RefSeq" id="XP_019091093.1">
    <property type="nucleotide sequence ID" value="XM_019235548.1"/>
</dbReference>
<dbReference type="CDD" id="cd09272">
    <property type="entry name" value="RNase_HI_RT_Ty1"/>
    <property type="match status" value="1"/>
</dbReference>
<keyword evidence="1" id="KW-1185">Reference proteome</keyword>
<reference evidence="1" key="1">
    <citation type="journal article" date="2014" name="Nat. Commun.">
        <title>The emerging biofuel crop Camelina sativa retains a highly undifferentiated hexaploid genome structure.</title>
        <authorList>
            <person name="Kagale S."/>
            <person name="Koh C."/>
            <person name="Nixon J."/>
            <person name="Bollina V."/>
            <person name="Clarke W.E."/>
            <person name="Tuteja R."/>
            <person name="Spillane C."/>
            <person name="Robinson S.J."/>
            <person name="Links M.G."/>
            <person name="Clarke C."/>
            <person name="Higgins E.E."/>
            <person name="Huebert T."/>
            <person name="Sharpe A.G."/>
            <person name="Parkin I.A."/>
        </authorList>
    </citation>
    <scope>NUCLEOTIDE SEQUENCE [LARGE SCALE GENOMIC DNA]</scope>
    <source>
        <strain evidence="1">cv. DH55</strain>
    </source>
</reference>
<evidence type="ECO:0000313" key="1">
    <source>
        <dbReference type="Proteomes" id="UP000694864"/>
    </source>
</evidence>
<sequence>MSHLLAVKKIIKYVKGTVNFGIVFTKDTNTSLSGYCDADWTGSVDDRRSTSGGCFFMGNNLISWHSKKQNSVSLSTAEAKYIALGSCCTQLMWMRQMSADYGTGAMTDHGNPGRYRRSTYWKIVGNSCLSCRSIHPVKRCHDLRRSKRCEETCTCILRFNDLGNDKLRISG</sequence>
<accession>A0ABM1QWF5</accession>
<name>A0ABM1QWF5_CAMSA</name>
<evidence type="ECO:0000313" key="2">
    <source>
        <dbReference type="RefSeq" id="XP_019091093.1"/>
    </source>
</evidence>